<evidence type="ECO:0000313" key="3">
    <source>
        <dbReference type="Proteomes" id="UP000324800"/>
    </source>
</evidence>
<organism evidence="2 3">
    <name type="scientific">Streblomastix strix</name>
    <dbReference type="NCBI Taxonomy" id="222440"/>
    <lineage>
        <taxon>Eukaryota</taxon>
        <taxon>Metamonada</taxon>
        <taxon>Preaxostyla</taxon>
        <taxon>Oxymonadida</taxon>
        <taxon>Streblomastigidae</taxon>
        <taxon>Streblomastix</taxon>
    </lineage>
</organism>
<accession>A0A5J4WFJ2</accession>
<dbReference type="EMBL" id="SNRW01002154">
    <property type="protein sequence ID" value="KAA6393740.1"/>
    <property type="molecule type" value="Genomic_DNA"/>
</dbReference>
<evidence type="ECO:0000313" key="2">
    <source>
        <dbReference type="EMBL" id="KAA6393740.1"/>
    </source>
</evidence>
<dbReference type="AlphaFoldDB" id="A0A5J4WFJ2"/>
<protein>
    <submittedName>
        <fullName evidence="2">Uncharacterized protein</fullName>
    </submittedName>
</protein>
<feature type="compositionally biased region" description="Acidic residues" evidence="1">
    <location>
        <begin position="60"/>
        <end position="79"/>
    </location>
</feature>
<name>A0A5J4WFJ2_9EUKA</name>
<feature type="region of interest" description="Disordered" evidence="1">
    <location>
        <begin position="58"/>
        <end position="85"/>
    </location>
</feature>
<proteinExistence type="predicted"/>
<evidence type="ECO:0000256" key="1">
    <source>
        <dbReference type="SAM" id="MobiDB-lite"/>
    </source>
</evidence>
<comment type="caution">
    <text evidence="2">The sequence shown here is derived from an EMBL/GenBank/DDBJ whole genome shotgun (WGS) entry which is preliminary data.</text>
</comment>
<sequence>MPVDEKNYEWKKKFYVYHKWDGNQDKDYGRFPENVIRGLCNWINIRKNKLQLQIEKLENGDIDEEQAEEDNEEEEEEDDEKKGMEKLNKNILKRSQYGIRLFGFHTLDEAQKCFRAEFYDTIGEIFPVQSGQASEDEADEAFL</sequence>
<reference evidence="2 3" key="1">
    <citation type="submission" date="2019-03" db="EMBL/GenBank/DDBJ databases">
        <title>Single cell metagenomics reveals metabolic interactions within the superorganism composed of flagellate Streblomastix strix and complex community of Bacteroidetes bacteria on its surface.</title>
        <authorList>
            <person name="Treitli S.C."/>
            <person name="Kolisko M."/>
            <person name="Husnik F."/>
            <person name="Keeling P."/>
            <person name="Hampl V."/>
        </authorList>
    </citation>
    <scope>NUCLEOTIDE SEQUENCE [LARGE SCALE GENOMIC DNA]</scope>
    <source>
        <strain evidence="2">ST1C</strain>
    </source>
</reference>
<gene>
    <name evidence="2" type="ORF">EZS28_010730</name>
</gene>
<dbReference type="Proteomes" id="UP000324800">
    <property type="component" value="Unassembled WGS sequence"/>
</dbReference>